<comment type="similarity">
    <text evidence="1">Belongs to the ParD antitoxin family.</text>
</comment>
<keyword evidence="4" id="KW-1185">Reference proteome</keyword>
<evidence type="ECO:0000256" key="2">
    <source>
        <dbReference type="ARBA" id="ARBA00022649"/>
    </source>
</evidence>
<proteinExistence type="inferred from homology"/>
<evidence type="ECO:0000256" key="1">
    <source>
        <dbReference type="ARBA" id="ARBA00008580"/>
    </source>
</evidence>
<dbReference type="NCBIfam" id="TIGR02606">
    <property type="entry name" value="antidote_CC2985"/>
    <property type="match status" value="1"/>
</dbReference>
<keyword evidence="2" id="KW-1277">Toxin-antitoxin system</keyword>
<dbReference type="PANTHER" id="PTHR36582:SF2">
    <property type="entry name" value="ANTITOXIN PARD"/>
    <property type="match status" value="1"/>
</dbReference>
<reference evidence="3" key="2">
    <citation type="submission" date="2023-01" db="EMBL/GenBank/DDBJ databases">
        <title>Draft genome sequence of Devosia yakushimensis strain NBRC 103855.</title>
        <authorList>
            <person name="Sun Q."/>
            <person name="Mori K."/>
        </authorList>
    </citation>
    <scope>NUCLEOTIDE SEQUENCE</scope>
    <source>
        <strain evidence="3">NBRC 103855</strain>
    </source>
</reference>
<accession>A0ABQ5UKR5</accession>
<dbReference type="SUPFAM" id="SSF47598">
    <property type="entry name" value="Ribbon-helix-helix"/>
    <property type="match status" value="1"/>
</dbReference>
<dbReference type="CDD" id="cd22231">
    <property type="entry name" value="RHH_NikR_HicB-like"/>
    <property type="match status" value="1"/>
</dbReference>
<evidence type="ECO:0000313" key="4">
    <source>
        <dbReference type="Proteomes" id="UP001161406"/>
    </source>
</evidence>
<dbReference type="PANTHER" id="PTHR36582">
    <property type="entry name" value="ANTITOXIN PARD"/>
    <property type="match status" value="1"/>
</dbReference>
<dbReference type="InterPro" id="IPR022789">
    <property type="entry name" value="ParD"/>
</dbReference>
<dbReference type="InterPro" id="IPR010985">
    <property type="entry name" value="Ribbon_hlx_hlx"/>
</dbReference>
<name>A0ABQ5UKR5_9HYPH</name>
<dbReference type="RefSeq" id="WP_284393420.1">
    <property type="nucleotide sequence ID" value="NZ_BSNG01000003.1"/>
</dbReference>
<sequence length="85" mass="9648">MATMNVSLPDAMKEWVEAQVETGRYGNSSDYVRDLVRRDQERADKIAEFERLVQEGIDSGISPLTAEEILDEARRRTAHIRPDAA</sequence>
<dbReference type="Proteomes" id="UP001161406">
    <property type="component" value="Unassembled WGS sequence"/>
</dbReference>
<reference evidence="3" key="1">
    <citation type="journal article" date="2014" name="Int. J. Syst. Evol. Microbiol.">
        <title>Complete genome of a new Firmicutes species belonging to the dominant human colonic microbiota ('Ruminococcus bicirculans') reveals two chromosomes and a selective capacity to utilize plant glucans.</title>
        <authorList>
            <consortium name="NISC Comparative Sequencing Program"/>
            <person name="Wegmann U."/>
            <person name="Louis P."/>
            <person name="Goesmann A."/>
            <person name="Henrissat B."/>
            <person name="Duncan S.H."/>
            <person name="Flint H.J."/>
        </authorList>
    </citation>
    <scope>NUCLEOTIDE SEQUENCE</scope>
    <source>
        <strain evidence="3">NBRC 103855</strain>
    </source>
</reference>
<comment type="caution">
    <text evidence="3">The sequence shown here is derived from an EMBL/GenBank/DDBJ whole genome shotgun (WGS) entry which is preliminary data.</text>
</comment>
<dbReference type="Pfam" id="PF03693">
    <property type="entry name" value="ParD_antitoxin"/>
    <property type="match status" value="1"/>
</dbReference>
<evidence type="ECO:0000313" key="3">
    <source>
        <dbReference type="EMBL" id="GLQ11778.1"/>
    </source>
</evidence>
<protein>
    <submittedName>
        <fullName evidence="3">Antitoxin protein parD-4</fullName>
    </submittedName>
</protein>
<organism evidence="3 4">
    <name type="scientific">Devosia yakushimensis</name>
    <dbReference type="NCBI Taxonomy" id="470028"/>
    <lineage>
        <taxon>Bacteria</taxon>
        <taxon>Pseudomonadati</taxon>
        <taxon>Pseudomonadota</taxon>
        <taxon>Alphaproteobacteria</taxon>
        <taxon>Hyphomicrobiales</taxon>
        <taxon>Devosiaceae</taxon>
        <taxon>Devosia</taxon>
    </lineage>
</organism>
<dbReference type="Gene3D" id="6.10.10.120">
    <property type="entry name" value="Antitoxin ParD1-like"/>
    <property type="match status" value="1"/>
</dbReference>
<dbReference type="InterPro" id="IPR038296">
    <property type="entry name" value="ParD_sf"/>
</dbReference>
<gene>
    <name evidence="3" type="primary">parD-4</name>
    <name evidence="3" type="ORF">GCM10007913_37100</name>
</gene>
<dbReference type="EMBL" id="BSNG01000003">
    <property type="protein sequence ID" value="GLQ11778.1"/>
    <property type="molecule type" value="Genomic_DNA"/>
</dbReference>